<dbReference type="AlphaFoldDB" id="A0AA42CNZ7"/>
<accession>A0AA42CNZ7</accession>
<keyword evidence="2" id="KW-1185">Reference proteome</keyword>
<gene>
    <name evidence="1" type="ORF">M8523_17950</name>
</gene>
<reference evidence="1" key="1">
    <citation type="submission" date="2022-05" db="EMBL/GenBank/DDBJ databases">
        <authorList>
            <person name="Pankratov T."/>
        </authorList>
    </citation>
    <scope>NUCLEOTIDE SEQUENCE</scope>
    <source>
        <strain evidence="1">BP6-180914</strain>
    </source>
</reference>
<evidence type="ECO:0000313" key="2">
    <source>
        <dbReference type="Proteomes" id="UP001165667"/>
    </source>
</evidence>
<proteinExistence type="predicted"/>
<evidence type="ECO:0000313" key="1">
    <source>
        <dbReference type="EMBL" id="MCW6509905.1"/>
    </source>
</evidence>
<dbReference type="EMBL" id="JAMOIM010000012">
    <property type="protein sequence ID" value="MCW6509905.1"/>
    <property type="molecule type" value="Genomic_DNA"/>
</dbReference>
<name>A0AA42CNZ7_9HYPH</name>
<dbReference type="RefSeq" id="WP_282586277.1">
    <property type="nucleotide sequence ID" value="NZ_JAMOIM010000012.1"/>
</dbReference>
<organism evidence="1 2">
    <name type="scientific">Lichenifustis flavocetrariae</name>
    <dbReference type="NCBI Taxonomy" id="2949735"/>
    <lineage>
        <taxon>Bacteria</taxon>
        <taxon>Pseudomonadati</taxon>
        <taxon>Pseudomonadota</taxon>
        <taxon>Alphaproteobacteria</taxon>
        <taxon>Hyphomicrobiales</taxon>
        <taxon>Lichenihabitantaceae</taxon>
        <taxon>Lichenifustis</taxon>
    </lineage>
</organism>
<protein>
    <submittedName>
        <fullName evidence="1">Uncharacterized protein</fullName>
    </submittedName>
</protein>
<sequence>MKQGAHMAENTLDTAFGELLHLNLLEEFKAYGGAWTRERLAKAYENALTNTMLDGAPEPAEGSLEAAILGLGPKCETPSARPRRSA</sequence>
<comment type="caution">
    <text evidence="1">The sequence shown here is derived from an EMBL/GenBank/DDBJ whole genome shotgun (WGS) entry which is preliminary data.</text>
</comment>
<dbReference type="Proteomes" id="UP001165667">
    <property type="component" value="Unassembled WGS sequence"/>
</dbReference>